<dbReference type="PANTHER" id="PTHR45527">
    <property type="entry name" value="NONRIBOSOMAL PEPTIDE SYNTHETASE"/>
    <property type="match status" value="1"/>
</dbReference>
<dbReference type="Pfam" id="PF00975">
    <property type="entry name" value="Thioesterase"/>
    <property type="match status" value="1"/>
</dbReference>
<dbReference type="GO" id="GO:0008610">
    <property type="term" value="P:lipid biosynthetic process"/>
    <property type="evidence" value="ECO:0007669"/>
    <property type="project" value="UniProtKB-ARBA"/>
</dbReference>
<evidence type="ECO:0000256" key="2">
    <source>
        <dbReference type="ARBA" id="ARBA00022450"/>
    </source>
</evidence>
<dbReference type="GO" id="GO:0017000">
    <property type="term" value="P:antibiotic biosynthetic process"/>
    <property type="evidence" value="ECO:0007669"/>
    <property type="project" value="UniProtKB-ARBA"/>
</dbReference>
<dbReference type="AlphaFoldDB" id="A0A3B0C282"/>
<dbReference type="Gene3D" id="1.10.1200.10">
    <property type="entry name" value="ACP-like"/>
    <property type="match status" value="1"/>
</dbReference>
<proteinExistence type="predicted"/>
<dbReference type="Gene3D" id="3.40.50.1820">
    <property type="entry name" value="alpha/beta hydrolase"/>
    <property type="match status" value="1"/>
</dbReference>
<dbReference type="SMART" id="SM00823">
    <property type="entry name" value="PKS_PP"/>
    <property type="match status" value="1"/>
</dbReference>
<dbReference type="Pfam" id="PF00668">
    <property type="entry name" value="Condensation"/>
    <property type="match status" value="1"/>
</dbReference>
<dbReference type="EMBL" id="RBAM01000001">
    <property type="protein sequence ID" value="RKN77506.1"/>
    <property type="molecule type" value="Genomic_DNA"/>
</dbReference>
<dbReference type="Gene3D" id="3.30.559.30">
    <property type="entry name" value="Nonribosomal peptide synthetase, condensation domain"/>
    <property type="match status" value="1"/>
</dbReference>
<dbReference type="InterPro" id="IPR020806">
    <property type="entry name" value="PKS_PP-bd"/>
</dbReference>
<dbReference type="RefSeq" id="WP_120753120.1">
    <property type="nucleotide sequence ID" value="NZ_RBAM01000001.1"/>
</dbReference>
<evidence type="ECO:0000259" key="4">
    <source>
        <dbReference type="PROSITE" id="PS50075"/>
    </source>
</evidence>
<gene>
    <name evidence="5" type="ORF">D7231_01940</name>
</gene>
<protein>
    <recommendedName>
        <fullName evidence="4">Carrier domain-containing protein</fullName>
    </recommendedName>
</protein>
<evidence type="ECO:0000256" key="3">
    <source>
        <dbReference type="ARBA" id="ARBA00022553"/>
    </source>
</evidence>
<dbReference type="InterPro" id="IPR023213">
    <property type="entry name" value="CAT-like_dom_sf"/>
</dbReference>
<comment type="cofactor">
    <cofactor evidence="1">
        <name>pantetheine 4'-phosphate</name>
        <dbReference type="ChEBI" id="CHEBI:47942"/>
    </cofactor>
</comment>
<comment type="caution">
    <text evidence="5">The sequence shown here is derived from an EMBL/GenBank/DDBJ whole genome shotgun (WGS) entry which is preliminary data.</text>
</comment>
<dbReference type="SUPFAM" id="SSF52777">
    <property type="entry name" value="CoA-dependent acyltransferases"/>
    <property type="match status" value="2"/>
</dbReference>
<dbReference type="PROSITE" id="PS50075">
    <property type="entry name" value="CARRIER"/>
    <property type="match status" value="1"/>
</dbReference>
<keyword evidence="2" id="KW-0596">Phosphopantetheine</keyword>
<dbReference type="InterPro" id="IPR036736">
    <property type="entry name" value="ACP-like_sf"/>
</dbReference>
<dbReference type="InterPro" id="IPR001242">
    <property type="entry name" value="Condensation_dom"/>
</dbReference>
<organism evidence="5 6">
    <name type="scientific">Streptomyces klenkii</name>
    <dbReference type="NCBI Taxonomy" id="1420899"/>
    <lineage>
        <taxon>Bacteria</taxon>
        <taxon>Bacillati</taxon>
        <taxon>Actinomycetota</taxon>
        <taxon>Actinomycetes</taxon>
        <taxon>Kitasatosporales</taxon>
        <taxon>Streptomycetaceae</taxon>
        <taxon>Streptomyces</taxon>
    </lineage>
</organism>
<dbReference type="PANTHER" id="PTHR45527:SF1">
    <property type="entry name" value="FATTY ACID SYNTHASE"/>
    <property type="match status" value="1"/>
</dbReference>
<keyword evidence="3" id="KW-0597">Phosphoprotein</keyword>
<dbReference type="GO" id="GO:0044550">
    <property type="term" value="P:secondary metabolite biosynthetic process"/>
    <property type="evidence" value="ECO:0007669"/>
    <property type="project" value="TreeGrafter"/>
</dbReference>
<dbReference type="GO" id="GO:0003824">
    <property type="term" value="F:catalytic activity"/>
    <property type="evidence" value="ECO:0007669"/>
    <property type="project" value="InterPro"/>
</dbReference>
<evidence type="ECO:0000313" key="5">
    <source>
        <dbReference type="EMBL" id="RKN77506.1"/>
    </source>
</evidence>
<dbReference type="Pfam" id="PF00550">
    <property type="entry name" value="PP-binding"/>
    <property type="match status" value="1"/>
</dbReference>
<dbReference type="InterPro" id="IPR001031">
    <property type="entry name" value="Thioesterase"/>
</dbReference>
<dbReference type="InterPro" id="IPR006162">
    <property type="entry name" value="Ppantetheine_attach_site"/>
</dbReference>
<accession>A0A3B0C282</accession>
<dbReference type="GO" id="GO:0031177">
    <property type="term" value="F:phosphopantetheine binding"/>
    <property type="evidence" value="ECO:0007669"/>
    <property type="project" value="InterPro"/>
</dbReference>
<feature type="domain" description="Carrier" evidence="4">
    <location>
        <begin position="461"/>
        <end position="535"/>
    </location>
</feature>
<dbReference type="SUPFAM" id="SSF47336">
    <property type="entry name" value="ACP-like"/>
    <property type="match status" value="1"/>
</dbReference>
<name>A0A3B0C282_9ACTN</name>
<dbReference type="GO" id="GO:0043041">
    <property type="term" value="P:amino acid activation for nonribosomal peptide biosynthetic process"/>
    <property type="evidence" value="ECO:0007669"/>
    <property type="project" value="TreeGrafter"/>
</dbReference>
<dbReference type="SUPFAM" id="SSF53474">
    <property type="entry name" value="alpha/beta-Hydrolases"/>
    <property type="match status" value="1"/>
</dbReference>
<evidence type="ECO:0000313" key="6">
    <source>
        <dbReference type="Proteomes" id="UP000270343"/>
    </source>
</evidence>
<dbReference type="InterPro" id="IPR029058">
    <property type="entry name" value="AB_hydrolase_fold"/>
</dbReference>
<dbReference type="Proteomes" id="UP000270343">
    <property type="component" value="Unassembled WGS sequence"/>
</dbReference>
<evidence type="ECO:0000256" key="1">
    <source>
        <dbReference type="ARBA" id="ARBA00001957"/>
    </source>
</evidence>
<dbReference type="OrthoDB" id="3447635at2"/>
<dbReference type="PROSITE" id="PS00012">
    <property type="entry name" value="PHOSPHOPANTETHEINE"/>
    <property type="match status" value="1"/>
</dbReference>
<dbReference type="InterPro" id="IPR009081">
    <property type="entry name" value="PP-bd_ACP"/>
</dbReference>
<dbReference type="GO" id="GO:0005829">
    <property type="term" value="C:cytosol"/>
    <property type="evidence" value="ECO:0007669"/>
    <property type="project" value="TreeGrafter"/>
</dbReference>
<sequence length="816" mass="86447">MTPAPEELPSSPAQEALWWIQHRAERKDLYNLTWRLRVNRLDRAALAAAWQLVVDRHEALRTGFARRGEAVVQLIHATGEGTLQEVGWDEAPGDRTPEALLDDVAAQFHAAPFDLESVPLARLALVAAGPVEELLVTVHHSILDGWALQLVMDDLKAAYEAVLERGPGLDAAQVFPEAAVPYREFGQQARTGPRAVSDRAFWTGQLRGVKAAALVPDGPSGTHSSGAALRHRLSGGARAAVAAVAQRVGCTAFAVQLAAVRAVLARGGASGRTALGVVVANRMSPEDQRRVGYCANTVLLPDAVTDDEGFDDVVGRARDGLWGSLPYQHVGFSEVFAELSAKDRAALGSTPPVLITHHGGIGSGLSLGHEPAQLLPSPSTSARCQLLVGIFEEGGHTVLEIEYDTDQLRESTVRAFLNDIESVLLASASPGVLVRDLQVSSRSAAGVPALPQSAAAPERAASSAEPAADVLAHWQRVLGTDVRMDDDFFDAGGHSLQVLELVALVETNTGRQLDVAEWLDEPTPRRMAELLAPAGADAPGSGPAVARDSGPVTMRDGEPGGPHLHLVHGAGVGRIPYRALVDALPADWRVTVSEDDGTGATTVESESDGAGATTVEAMAERYLEPLLSDGRLPDLLGGWSMGGLLAHAMAAGLKRRGHRCPPLLLLDSPTPGAFSDPDRGDLDAFARNVLRAADAAVRPPDRLHLEQRAERGIGVLAALLRAAGGEAPAEALHARYTLHARHVAAMSRYRDAAVADAPGLLVAADLTDEDVARWQRLFTTEPVTVRLPTDHYALLRGDAVRQVADLVAKLLPATVR</sequence>
<reference evidence="5 6" key="1">
    <citation type="journal article" date="2015" name="Antonie Van Leeuwenhoek">
        <title>Streptomyces klenkii sp. nov., isolated from deep marine sediment.</title>
        <authorList>
            <person name="Veyisoglu A."/>
            <person name="Sahin N."/>
        </authorList>
    </citation>
    <scope>NUCLEOTIDE SEQUENCE [LARGE SCALE GENOMIC DNA]</scope>
    <source>
        <strain evidence="5 6">KCTC 29202</strain>
    </source>
</reference>
<dbReference type="Gene3D" id="3.30.559.10">
    <property type="entry name" value="Chloramphenicol acetyltransferase-like domain"/>
    <property type="match status" value="1"/>
</dbReference>
<keyword evidence="6" id="KW-1185">Reference proteome</keyword>